<evidence type="ECO:0000259" key="1">
    <source>
        <dbReference type="PROSITE" id="PS51819"/>
    </source>
</evidence>
<protein>
    <submittedName>
        <fullName evidence="2">VOC family protein</fullName>
    </submittedName>
</protein>
<dbReference type="EMBL" id="CP098023">
    <property type="protein sequence ID" value="WKD48371.1"/>
    <property type="molecule type" value="Genomic_DNA"/>
</dbReference>
<evidence type="ECO:0000313" key="2">
    <source>
        <dbReference type="EMBL" id="WKD48371.1"/>
    </source>
</evidence>
<dbReference type="PANTHER" id="PTHR36437:SF2">
    <property type="entry name" value="GLYOXALASE_BLEOMYCIN RESISTANCE PROTEIN_DIOXYGENASE"/>
    <property type="match status" value="1"/>
</dbReference>
<proteinExistence type="predicted"/>
<dbReference type="PANTHER" id="PTHR36437">
    <property type="entry name" value="GLYOXALASE/BLEOMYCIN RESISTANCE PROTEIN/DIOXYGENASE"/>
    <property type="match status" value="1"/>
</dbReference>
<keyword evidence="3" id="KW-1185">Reference proteome</keyword>
<dbReference type="Pfam" id="PF00903">
    <property type="entry name" value="Glyoxalase"/>
    <property type="match status" value="1"/>
</dbReference>
<evidence type="ECO:0000313" key="3">
    <source>
        <dbReference type="Proteomes" id="UP001321520"/>
    </source>
</evidence>
<dbReference type="InterPro" id="IPR029068">
    <property type="entry name" value="Glyas_Bleomycin-R_OHBP_Dase"/>
</dbReference>
<dbReference type="SUPFAM" id="SSF54593">
    <property type="entry name" value="Glyoxalase/Bleomycin resistance protein/Dihydroxybiphenyl dioxygenase"/>
    <property type="match status" value="1"/>
</dbReference>
<dbReference type="Proteomes" id="UP001321520">
    <property type="component" value="Chromosome"/>
</dbReference>
<dbReference type="InterPro" id="IPR037523">
    <property type="entry name" value="VOC_core"/>
</dbReference>
<dbReference type="CDD" id="cd07263">
    <property type="entry name" value="VOC_like"/>
    <property type="match status" value="1"/>
</dbReference>
<name>A0ABY9E7R5_9GAMM</name>
<dbReference type="Gene3D" id="3.10.180.10">
    <property type="entry name" value="2,3-Dihydroxybiphenyl 1,2-Dioxygenase, domain 1"/>
    <property type="match status" value="1"/>
</dbReference>
<gene>
    <name evidence="2" type="ORF">M8T91_10530</name>
</gene>
<feature type="domain" description="VOC" evidence="1">
    <location>
        <begin position="1"/>
        <end position="127"/>
    </location>
</feature>
<dbReference type="InterPro" id="IPR004360">
    <property type="entry name" value="Glyas_Fos-R_dOase_dom"/>
</dbReference>
<reference evidence="2 3" key="1">
    <citation type="submission" date="2022-05" db="EMBL/GenBank/DDBJ databases">
        <title>Microbulbifer sp. nov., isolated from sponge.</title>
        <authorList>
            <person name="Gao L."/>
        </authorList>
    </citation>
    <scope>NUCLEOTIDE SEQUENCE [LARGE SCALE GENOMIC DNA]</scope>
    <source>
        <strain evidence="2 3">MI-G</strain>
    </source>
</reference>
<sequence length="132" mass="14845">MKIYVTSVFVDDQEKALNFYTEILGFEKKQDLPLGEYRWLTVVSKDDPKGTELLLEPSAHSAVPPFKQALLEDGIPFASFQVADLDSEFKRLSNSGVTFIQEPMEAGDVKMAILNDTCGNLIQLVEMTQHFN</sequence>
<organism evidence="2 3">
    <name type="scientific">Microbulbifer spongiae</name>
    <dbReference type="NCBI Taxonomy" id="2944933"/>
    <lineage>
        <taxon>Bacteria</taxon>
        <taxon>Pseudomonadati</taxon>
        <taxon>Pseudomonadota</taxon>
        <taxon>Gammaproteobacteria</taxon>
        <taxon>Cellvibrionales</taxon>
        <taxon>Microbulbiferaceae</taxon>
        <taxon>Microbulbifer</taxon>
    </lineage>
</organism>
<dbReference type="PROSITE" id="PS51819">
    <property type="entry name" value="VOC"/>
    <property type="match status" value="1"/>
</dbReference>
<dbReference type="RefSeq" id="WP_301414118.1">
    <property type="nucleotide sequence ID" value="NZ_CP098023.1"/>
</dbReference>
<accession>A0ABY9E7R5</accession>